<evidence type="ECO:0000256" key="1">
    <source>
        <dbReference type="SAM" id="SignalP"/>
    </source>
</evidence>
<keyword evidence="3" id="KW-1185">Reference proteome</keyword>
<name>A0A934I987_9RHOB</name>
<dbReference type="AlphaFoldDB" id="A0A934I987"/>
<dbReference type="InterPro" id="IPR019225">
    <property type="entry name" value="DUF2155"/>
</dbReference>
<comment type="caution">
    <text evidence="2">The sequence shown here is derived from an EMBL/GenBank/DDBJ whole genome shotgun (WGS) entry which is preliminary data.</text>
</comment>
<protein>
    <submittedName>
        <fullName evidence="2">DUF2155 domain-containing protein</fullName>
    </submittedName>
</protein>
<keyword evidence="1" id="KW-0732">Signal</keyword>
<evidence type="ECO:0000313" key="3">
    <source>
        <dbReference type="Proteomes" id="UP000642488"/>
    </source>
</evidence>
<proteinExistence type="predicted"/>
<feature type="signal peptide" evidence="1">
    <location>
        <begin position="1"/>
        <end position="19"/>
    </location>
</feature>
<evidence type="ECO:0000313" key="2">
    <source>
        <dbReference type="EMBL" id="MBJ3762819.1"/>
    </source>
</evidence>
<reference evidence="2" key="1">
    <citation type="submission" date="2020-12" db="EMBL/GenBank/DDBJ databases">
        <title>Bacterial taxonomy.</title>
        <authorList>
            <person name="Pan X."/>
        </authorList>
    </citation>
    <scope>NUCLEOTIDE SEQUENCE</scope>
    <source>
        <strain evidence="2">KCTC 52957</strain>
    </source>
</reference>
<dbReference type="Pfam" id="PF09923">
    <property type="entry name" value="DUF2155"/>
    <property type="match status" value="1"/>
</dbReference>
<gene>
    <name evidence="2" type="ORF">ILP92_08680</name>
</gene>
<dbReference type="Proteomes" id="UP000642488">
    <property type="component" value="Unassembled WGS sequence"/>
</dbReference>
<organism evidence="2 3">
    <name type="scientific">Palleronia pontilimi</name>
    <dbReference type="NCBI Taxonomy" id="1964209"/>
    <lineage>
        <taxon>Bacteria</taxon>
        <taxon>Pseudomonadati</taxon>
        <taxon>Pseudomonadota</taxon>
        <taxon>Alphaproteobacteria</taxon>
        <taxon>Rhodobacterales</taxon>
        <taxon>Roseobacteraceae</taxon>
        <taxon>Palleronia</taxon>
    </lineage>
</organism>
<dbReference type="RefSeq" id="WP_198915985.1">
    <property type="nucleotide sequence ID" value="NZ_JAEKPD010000007.1"/>
</dbReference>
<sequence>MIRPLAALLLALAPGIAQAQFRDTSVTQVPTDRAGGVVLRGLDRTTGDVRDMELRQGETQALGNLQVTLGECRYPQNNPSGNAFAYLVIREAGVEQPAFTGWMIAASPALSALEHRRYDVWVMRCNS</sequence>
<feature type="chain" id="PRO_5037119828" evidence="1">
    <location>
        <begin position="20"/>
        <end position="127"/>
    </location>
</feature>
<dbReference type="EMBL" id="JAEKPD010000007">
    <property type="protein sequence ID" value="MBJ3762819.1"/>
    <property type="molecule type" value="Genomic_DNA"/>
</dbReference>
<accession>A0A934I987</accession>